<comment type="caution">
    <text evidence="3">The sequence shown here is derived from an EMBL/GenBank/DDBJ whole genome shotgun (WGS) entry which is preliminary data.</text>
</comment>
<dbReference type="eggNOG" id="COG4758">
    <property type="taxonomic scope" value="Bacteria"/>
</dbReference>
<evidence type="ECO:0000259" key="2">
    <source>
        <dbReference type="Pfam" id="PF09922"/>
    </source>
</evidence>
<dbReference type="STRING" id="100225.SAMN05421595_2962"/>
<reference evidence="3 4" key="1">
    <citation type="submission" date="2012-08" db="EMBL/GenBank/DDBJ databases">
        <title>Whole genome shotgun sequence of Austwickia chelonae NBRC 105200.</title>
        <authorList>
            <person name="Yoshida I."/>
            <person name="Hosoyama A."/>
            <person name="Tsuchikane K."/>
            <person name="Katsumata H."/>
            <person name="Ando Y."/>
            <person name="Ohji S."/>
            <person name="Hamada M."/>
            <person name="Tamura T."/>
            <person name="Yamazoe A."/>
            <person name="Yamazaki S."/>
            <person name="Fujita N."/>
        </authorList>
    </citation>
    <scope>NUCLEOTIDE SEQUENCE [LARGE SCALE GENOMIC DNA]</scope>
    <source>
        <strain evidence="3 4">NBRC 105200</strain>
    </source>
</reference>
<feature type="region of interest" description="Disordered" evidence="1">
    <location>
        <begin position="1"/>
        <end position="58"/>
    </location>
</feature>
<dbReference type="AlphaFoldDB" id="K6WBA0"/>
<name>K6WBA0_9MICO</name>
<dbReference type="Proteomes" id="UP000008495">
    <property type="component" value="Unassembled WGS sequence"/>
</dbReference>
<proteinExistence type="predicted"/>
<dbReference type="Pfam" id="PF09922">
    <property type="entry name" value="LiaF-like_C"/>
    <property type="match status" value="1"/>
</dbReference>
<protein>
    <recommendedName>
        <fullName evidence="2">Cell wall-active antibiotics response LiaF-like C-terminal domain-containing protein</fullName>
    </recommendedName>
</protein>
<dbReference type="PANTHER" id="PTHR40763">
    <property type="entry name" value="MEMBRANE PROTEIN-RELATED"/>
    <property type="match status" value="1"/>
</dbReference>
<evidence type="ECO:0000313" key="3">
    <source>
        <dbReference type="EMBL" id="GAB79102.1"/>
    </source>
</evidence>
<organism evidence="3 4">
    <name type="scientific">Austwickia chelonae NBRC 105200</name>
    <dbReference type="NCBI Taxonomy" id="1184607"/>
    <lineage>
        <taxon>Bacteria</taxon>
        <taxon>Bacillati</taxon>
        <taxon>Actinomycetota</taxon>
        <taxon>Actinomycetes</taxon>
        <taxon>Micrococcales</taxon>
        <taxon>Dermatophilaceae</taxon>
        <taxon>Austwickia</taxon>
    </lineage>
</organism>
<dbReference type="EMBL" id="BAGZ01000019">
    <property type="protein sequence ID" value="GAB79102.1"/>
    <property type="molecule type" value="Genomic_DNA"/>
</dbReference>
<evidence type="ECO:0000313" key="4">
    <source>
        <dbReference type="Proteomes" id="UP000008495"/>
    </source>
</evidence>
<feature type="compositionally biased region" description="Basic and acidic residues" evidence="1">
    <location>
        <begin position="1"/>
        <end position="15"/>
    </location>
</feature>
<feature type="domain" description="Cell wall-active antibiotics response LiaF-like C-terminal" evidence="2">
    <location>
        <begin position="74"/>
        <end position="140"/>
    </location>
</feature>
<dbReference type="InterPro" id="IPR024425">
    <property type="entry name" value="LiaF-like_C"/>
</dbReference>
<gene>
    <name evidence="3" type="ORF">AUCHE_19_00060</name>
</gene>
<dbReference type="OrthoDB" id="4772576at2"/>
<keyword evidence="4" id="KW-1185">Reference proteome</keyword>
<dbReference type="RefSeq" id="WP_006503859.1">
    <property type="nucleotide sequence ID" value="NZ_BAGZ01000019.1"/>
</dbReference>
<sequence length="188" mass="21031">MTQPRHGKEPQDRLPGDPPPGPVAYFDMPVIGEGGALSSQPRQRRPGPVMIRRPEGTAAPSRGWSVLFFGDVTRRGPWTVAEQSTTLSIFGDCTFDMREASFSAAEVRVRTWQLFGDVKVIVPPGTDVHLGGSSIFGDLEDRRRTTPSPDSPRVTVRAHSVFGDVDVIEMEIGEQEPKWYERFWPRRK</sequence>
<dbReference type="PANTHER" id="PTHR40763:SF5">
    <property type="entry name" value="MEMBRANE PROTEIN"/>
    <property type="match status" value="1"/>
</dbReference>
<evidence type="ECO:0000256" key="1">
    <source>
        <dbReference type="SAM" id="MobiDB-lite"/>
    </source>
</evidence>
<accession>K6WBA0</accession>